<dbReference type="EMBL" id="JRKL02002084">
    <property type="protein sequence ID" value="KAF3960535.1"/>
    <property type="molecule type" value="Genomic_DNA"/>
</dbReference>
<keyword evidence="2" id="KW-1185">Reference proteome</keyword>
<reference evidence="1" key="1">
    <citation type="submission" date="2020-03" db="EMBL/GenBank/DDBJ databases">
        <title>Castanea mollissima Vanexum genome sequencing.</title>
        <authorList>
            <person name="Staton M."/>
        </authorList>
    </citation>
    <scope>NUCLEOTIDE SEQUENCE</scope>
    <source>
        <tissue evidence="1">Leaf</tissue>
    </source>
</reference>
<protein>
    <submittedName>
        <fullName evidence="1">Uncharacterized protein</fullName>
    </submittedName>
</protein>
<proteinExistence type="predicted"/>
<dbReference type="Proteomes" id="UP000737018">
    <property type="component" value="Unassembled WGS sequence"/>
</dbReference>
<evidence type="ECO:0000313" key="2">
    <source>
        <dbReference type="Proteomes" id="UP000737018"/>
    </source>
</evidence>
<evidence type="ECO:0000313" key="1">
    <source>
        <dbReference type="EMBL" id="KAF3960535.1"/>
    </source>
</evidence>
<gene>
    <name evidence="1" type="ORF">CMV_014758</name>
</gene>
<accession>A0A8J4VKR0</accession>
<sequence length="117" mass="12649">MQLYSGVPKAVPIPNAGNGHPLIIEMEKKDKKKEWAKEKRLKNSIANTEKKRRVKAAADAAAEAKGKTDVKGKGRKKGKNNIALGTSTKLKALVYTVGGNTLTYSMGHLVSRATLSF</sequence>
<dbReference type="AlphaFoldDB" id="A0A8J4VKR0"/>
<name>A0A8J4VKR0_9ROSI</name>
<organism evidence="1 2">
    <name type="scientific">Castanea mollissima</name>
    <name type="common">Chinese chestnut</name>
    <dbReference type="NCBI Taxonomy" id="60419"/>
    <lineage>
        <taxon>Eukaryota</taxon>
        <taxon>Viridiplantae</taxon>
        <taxon>Streptophyta</taxon>
        <taxon>Embryophyta</taxon>
        <taxon>Tracheophyta</taxon>
        <taxon>Spermatophyta</taxon>
        <taxon>Magnoliopsida</taxon>
        <taxon>eudicotyledons</taxon>
        <taxon>Gunneridae</taxon>
        <taxon>Pentapetalae</taxon>
        <taxon>rosids</taxon>
        <taxon>fabids</taxon>
        <taxon>Fagales</taxon>
        <taxon>Fagaceae</taxon>
        <taxon>Castanea</taxon>
    </lineage>
</organism>
<comment type="caution">
    <text evidence="1">The sequence shown here is derived from an EMBL/GenBank/DDBJ whole genome shotgun (WGS) entry which is preliminary data.</text>
</comment>